<keyword evidence="14" id="KW-0597">Phosphoprotein</keyword>
<evidence type="ECO:0000256" key="11">
    <source>
        <dbReference type="ARBA" id="ARBA00022777"/>
    </source>
</evidence>
<dbReference type="EMBL" id="PDOE01000002">
    <property type="protein sequence ID" value="RKL68423.1"/>
    <property type="molecule type" value="Genomic_DNA"/>
</dbReference>
<dbReference type="GO" id="GO:0005524">
    <property type="term" value="F:ATP binding"/>
    <property type="evidence" value="ECO:0007669"/>
    <property type="project" value="UniProtKB-KW"/>
</dbReference>
<dbReference type="GO" id="GO:0043531">
    <property type="term" value="F:ADP binding"/>
    <property type="evidence" value="ECO:0007669"/>
    <property type="project" value="TreeGrafter"/>
</dbReference>
<feature type="binding site" evidence="14 15">
    <location>
        <begin position="59"/>
        <end position="62"/>
    </location>
    <ligand>
        <name>substrate</name>
    </ligand>
</feature>
<keyword evidence="9 14" id="KW-0808">Transferase</keyword>
<gene>
    <name evidence="14 18" type="primary">pgk</name>
    <name evidence="18" type="ORF">CR203_08070</name>
</gene>
<sequence>MNKKSIRDIDVKGKRVFCRVDFNVPMSDGEVTDDTRIRAALPTIELLVSKGAKIILASHLGRPNGEAVDKLRLDPVAKRLSDLLNKEVLKTDSVFGEEPKKAVASLEEGDIVLLENVRFEAGEEKNDAELAKEMAALADVYVNDAFGAAHRAHASTAGIAKHLPAVAGLLMEKELEVLGKAMANPERPFTAIIGGAKVKDKIGVIDNLLDIVDNLIIGGGLAYTFIKAQGLEIGKSLLEEDKIDLAKQFMEKAKKNGVNLYLPQDVTIADDFGEEANTQIVDIESIPADWEALDIGPKTLETYQQVVRDSKLVIWNGPMGVFELKKFAKGTIGVAEALAEANNTYTVIGGGDSAAAVEKFGFADKMDHISTGGGASLEFIEGKDLPGVIALNDK</sequence>
<dbReference type="PANTHER" id="PTHR11406">
    <property type="entry name" value="PHOSPHOGLYCERATE KINASE"/>
    <property type="match status" value="1"/>
</dbReference>
<evidence type="ECO:0000313" key="19">
    <source>
        <dbReference type="Proteomes" id="UP000281498"/>
    </source>
</evidence>
<evidence type="ECO:0000256" key="7">
    <source>
        <dbReference type="ARBA" id="ARBA00016471"/>
    </source>
</evidence>
<feature type="binding site" evidence="14">
    <location>
        <position position="36"/>
    </location>
    <ligand>
        <name>substrate</name>
    </ligand>
</feature>
<dbReference type="RefSeq" id="WP_110938763.1">
    <property type="nucleotide sequence ID" value="NZ_KZ614147.1"/>
</dbReference>
<comment type="subcellular location">
    <subcellularLocation>
        <location evidence="2 14">Cytoplasm</location>
    </subcellularLocation>
</comment>
<dbReference type="Gene3D" id="3.40.50.1260">
    <property type="entry name" value="Phosphoglycerate kinase, N-terminal domain"/>
    <property type="match status" value="2"/>
</dbReference>
<dbReference type="CDD" id="cd00318">
    <property type="entry name" value="Phosphoglycerate_kinase"/>
    <property type="match status" value="1"/>
</dbReference>
<dbReference type="Proteomes" id="UP000281498">
    <property type="component" value="Unassembled WGS sequence"/>
</dbReference>
<evidence type="ECO:0000256" key="2">
    <source>
        <dbReference type="ARBA" id="ARBA00004496"/>
    </source>
</evidence>
<dbReference type="GO" id="GO:0006094">
    <property type="term" value="P:gluconeogenesis"/>
    <property type="evidence" value="ECO:0007669"/>
    <property type="project" value="TreeGrafter"/>
</dbReference>
<organism evidence="18 19">
    <name type="scientific">Salipaludibacillus neizhouensis</name>
    <dbReference type="NCBI Taxonomy" id="885475"/>
    <lineage>
        <taxon>Bacteria</taxon>
        <taxon>Bacillati</taxon>
        <taxon>Bacillota</taxon>
        <taxon>Bacilli</taxon>
        <taxon>Bacillales</taxon>
        <taxon>Bacillaceae</taxon>
    </lineage>
</organism>
<evidence type="ECO:0000256" key="16">
    <source>
        <dbReference type="PIRSR" id="PIRSR000724-2"/>
    </source>
</evidence>
<dbReference type="PIRSF" id="PIRSF000724">
    <property type="entry name" value="Pgk"/>
    <property type="match status" value="1"/>
</dbReference>
<dbReference type="PRINTS" id="PR00477">
    <property type="entry name" value="PHGLYCKINASE"/>
</dbReference>
<dbReference type="InterPro" id="IPR036043">
    <property type="entry name" value="Phosphoglycerate_kinase_sf"/>
</dbReference>
<dbReference type="EC" id="2.7.2.3" evidence="6 14"/>
<keyword evidence="13 14" id="KW-0324">Glycolysis</keyword>
<keyword evidence="12 14" id="KW-0067">ATP-binding</keyword>
<feature type="modified residue" description="Phosphothreonine" evidence="14">
    <location>
        <position position="299"/>
    </location>
</feature>
<evidence type="ECO:0000256" key="14">
    <source>
        <dbReference type="HAMAP-Rule" id="MF_00145"/>
    </source>
</evidence>
<feature type="binding site" evidence="15">
    <location>
        <position position="36"/>
    </location>
    <ligand>
        <name>(2R)-3-phosphoglycerate</name>
        <dbReference type="ChEBI" id="CHEBI:58272"/>
    </ligand>
</feature>
<accession>A0A3A9KFM5</accession>
<dbReference type="GO" id="GO:0004618">
    <property type="term" value="F:phosphoglycerate kinase activity"/>
    <property type="evidence" value="ECO:0007669"/>
    <property type="project" value="UniProtKB-UniRule"/>
</dbReference>
<dbReference type="SUPFAM" id="SSF53748">
    <property type="entry name" value="Phosphoglycerate kinase"/>
    <property type="match status" value="1"/>
</dbReference>
<dbReference type="AlphaFoldDB" id="A0A3A9KFM5"/>
<evidence type="ECO:0000256" key="10">
    <source>
        <dbReference type="ARBA" id="ARBA00022741"/>
    </source>
</evidence>
<comment type="pathway">
    <text evidence="3 14">Carbohydrate degradation; glycolysis; pyruvate from D-glyceraldehyde 3-phosphate: step 2/5.</text>
</comment>
<feature type="binding site" evidence="14 16">
    <location>
        <position position="323"/>
    </location>
    <ligand>
        <name>ATP</name>
        <dbReference type="ChEBI" id="CHEBI:30616"/>
    </ligand>
</feature>
<feature type="binding site" evidence="15">
    <location>
        <position position="118"/>
    </location>
    <ligand>
        <name>(2R)-3-phosphoglycerate</name>
        <dbReference type="ChEBI" id="CHEBI:58272"/>
    </ligand>
</feature>
<dbReference type="Pfam" id="PF00162">
    <property type="entry name" value="PGK"/>
    <property type="match status" value="1"/>
</dbReference>
<evidence type="ECO:0000256" key="1">
    <source>
        <dbReference type="ARBA" id="ARBA00000642"/>
    </source>
</evidence>
<reference evidence="18 19" key="1">
    <citation type="submission" date="2017-10" db="EMBL/GenBank/DDBJ databases">
        <title>Bacillus sp. nov., a halophilic bacterium isolated from a Keqin Lake.</title>
        <authorList>
            <person name="Wang H."/>
        </authorList>
    </citation>
    <scope>NUCLEOTIDE SEQUENCE [LARGE SCALE GENOMIC DNA]</scope>
    <source>
        <strain evidence="18 19">KCTC 13187</strain>
    </source>
</reference>
<feature type="binding site" evidence="14">
    <location>
        <position position="118"/>
    </location>
    <ligand>
        <name>substrate</name>
    </ligand>
</feature>
<comment type="catalytic activity">
    <reaction evidence="1 14 17">
        <text>(2R)-3-phosphoglycerate + ATP = (2R)-3-phospho-glyceroyl phosphate + ADP</text>
        <dbReference type="Rhea" id="RHEA:14801"/>
        <dbReference type="ChEBI" id="CHEBI:30616"/>
        <dbReference type="ChEBI" id="CHEBI:57604"/>
        <dbReference type="ChEBI" id="CHEBI:58272"/>
        <dbReference type="ChEBI" id="CHEBI:456216"/>
        <dbReference type="EC" id="2.7.2.3"/>
    </reaction>
</comment>
<dbReference type="InterPro" id="IPR015911">
    <property type="entry name" value="Phosphoglycerate_kinase_CS"/>
</dbReference>
<dbReference type="UniPathway" id="UPA00109">
    <property type="reaction ID" value="UER00185"/>
</dbReference>
<evidence type="ECO:0000313" key="18">
    <source>
        <dbReference type="EMBL" id="RKL68423.1"/>
    </source>
</evidence>
<evidence type="ECO:0000256" key="8">
    <source>
        <dbReference type="ARBA" id="ARBA00022490"/>
    </source>
</evidence>
<evidence type="ECO:0000256" key="12">
    <source>
        <dbReference type="ARBA" id="ARBA00022840"/>
    </source>
</evidence>
<feature type="binding site" evidence="14 16">
    <location>
        <position position="201"/>
    </location>
    <ligand>
        <name>ATP</name>
        <dbReference type="ChEBI" id="CHEBI:30616"/>
    </ligand>
</feature>
<dbReference type="FunFam" id="3.40.50.1260:FF:000002">
    <property type="entry name" value="Phosphoglycerate kinase"/>
    <property type="match status" value="1"/>
</dbReference>
<evidence type="ECO:0000256" key="3">
    <source>
        <dbReference type="ARBA" id="ARBA00004838"/>
    </source>
</evidence>
<keyword evidence="19" id="KW-1185">Reference proteome</keyword>
<evidence type="ECO:0000256" key="13">
    <source>
        <dbReference type="ARBA" id="ARBA00023152"/>
    </source>
</evidence>
<dbReference type="OrthoDB" id="9808460at2"/>
<evidence type="ECO:0000256" key="6">
    <source>
        <dbReference type="ARBA" id="ARBA00013061"/>
    </source>
</evidence>
<dbReference type="FunFam" id="3.40.50.1260:FF:000007">
    <property type="entry name" value="Phosphoglycerate kinase"/>
    <property type="match status" value="1"/>
</dbReference>
<evidence type="ECO:0000256" key="5">
    <source>
        <dbReference type="ARBA" id="ARBA00011245"/>
    </source>
</evidence>
<evidence type="ECO:0000256" key="15">
    <source>
        <dbReference type="PIRSR" id="PIRSR000724-1"/>
    </source>
</evidence>
<dbReference type="GO" id="GO:0005829">
    <property type="term" value="C:cytosol"/>
    <property type="evidence" value="ECO:0007669"/>
    <property type="project" value="TreeGrafter"/>
</dbReference>
<protein>
    <recommendedName>
        <fullName evidence="7 14">Phosphoglycerate kinase</fullName>
        <ecNumber evidence="6 14">2.7.2.3</ecNumber>
    </recommendedName>
</protein>
<name>A0A3A9KFM5_9BACI</name>
<dbReference type="PROSITE" id="PS00111">
    <property type="entry name" value="PGLYCERATE_KINASE"/>
    <property type="match status" value="1"/>
</dbReference>
<feature type="binding site" evidence="14">
    <location>
        <position position="151"/>
    </location>
    <ligand>
        <name>substrate</name>
    </ligand>
</feature>
<comment type="caution">
    <text evidence="18">The sequence shown here is derived from an EMBL/GenBank/DDBJ whole genome shotgun (WGS) entry which is preliminary data.</text>
</comment>
<dbReference type="GO" id="GO:0006096">
    <property type="term" value="P:glycolytic process"/>
    <property type="evidence" value="ECO:0007669"/>
    <property type="project" value="UniProtKB-UniRule"/>
</dbReference>
<evidence type="ECO:0000256" key="17">
    <source>
        <dbReference type="RuleBase" id="RU000532"/>
    </source>
</evidence>
<keyword evidence="10 14" id="KW-0547">Nucleotide-binding</keyword>
<comment type="subunit">
    <text evidence="5 14">Monomer.</text>
</comment>
<dbReference type="PANTHER" id="PTHR11406:SF23">
    <property type="entry name" value="PHOSPHOGLYCERATE KINASE 1, CHLOROPLASTIC-RELATED"/>
    <property type="match status" value="1"/>
</dbReference>
<feature type="binding site" evidence="15">
    <location>
        <position position="151"/>
    </location>
    <ligand>
        <name>(2R)-3-phosphoglycerate</name>
        <dbReference type="ChEBI" id="CHEBI:58272"/>
    </ligand>
</feature>
<comment type="caution">
    <text evidence="14">Lacks conserved residue(s) required for the propagation of feature annotation.</text>
</comment>
<feature type="binding site" evidence="14 16">
    <location>
        <begin position="350"/>
        <end position="353"/>
    </location>
    <ligand>
        <name>ATP</name>
        <dbReference type="ChEBI" id="CHEBI:30616"/>
    </ligand>
</feature>
<proteinExistence type="inferred from homology"/>
<keyword evidence="8 14" id="KW-0963">Cytoplasm</keyword>
<keyword evidence="11 14" id="KW-0418">Kinase</keyword>
<evidence type="ECO:0000256" key="4">
    <source>
        <dbReference type="ARBA" id="ARBA00008982"/>
    </source>
</evidence>
<evidence type="ECO:0000256" key="9">
    <source>
        <dbReference type="ARBA" id="ARBA00022679"/>
    </source>
</evidence>
<feature type="binding site" evidence="14 15">
    <location>
        <begin position="21"/>
        <end position="23"/>
    </location>
    <ligand>
        <name>substrate</name>
    </ligand>
</feature>
<dbReference type="HAMAP" id="MF_00145">
    <property type="entry name" value="Phosphoglyc_kinase"/>
    <property type="match status" value="1"/>
</dbReference>
<dbReference type="InterPro" id="IPR001576">
    <property type="entry name" value="Phosphoglycerate_kinase"/>
</dbReference>
<dbReference type="InterPro" id="IPR015824">
    <property type="entry name" value="Phosphoglycerate_kinase_N"/>
</dbReference>
<comment type="similarity">
    <text evidence="4 14 17">Belongs to the phosphoglycerate kinase family.</text>
</comment>